<keyword evidence="4" id="KW-1185">Reference proteome</keyword>
<dbReference type="RefSeq" id="WP_013495616.1">
    <property type="nucleotide sequence ID" value="NC_014831.1"/>
</dbReference>
<evidence type="ECO:0000313" key="3">
    <source>
        <dbReference type="EMBL" id="ADU51311.1"/>
    </source>
</evidence>
<keyword evidence="1" id="KW-0472">Membrane</keyword>
<dbReference type="AlphaFoldDB" id="E6SL80"/>
<dbReference type="EMBL" id="CP002344">
    <property type="protein sequence ID" value="ADU51311.1"/>
    <property type="molecule type" value="Genomic_DNA"/>
</dbReference>
<evidence type="ECO:0000256" key="1">
    <source>
        <dbReference type="SAM" id="Phobius"/>
    </source>
</evidence>
<dbReference type="STRING" id="644966.Tmar_1198"/>
<proteinExistence type="predicted"/>
<dbReference type="Proteomes" id="UP000008915">
    <property type="component" value="Chromosome"/>
</dbReference>
<feature type="domain" description="TadE-like" evidence="2">
    <location>
        <begin position="11"/>
        <end position="53"/>
    </location>
</feature>
<organism evidence="3 4">
    <name type="scientific">Thermaerobacter marianensis (strain ATCC 700841 / DSM 12885 / JCM 10246 / 7p75a)</name>
    <dbReference type="NCBI Taxonomy" id="644966"/>
    <lineage>
        <taxon>Bacteria</taxon>
        <taxon>Bacillati</taxon>
        <taxon>Bacillota</taxon>
        <taxon>Clostridia</taxon>
        <taxon>Eubacteriales</taxon>
        <taxon>Clostridiales Family XVII. Incertae Sedis</taxon>
        <taxon>Thermaerobacter</taxon>
    </lineage>
</organism>
<gene>
    <name evidence="3" type="ordered locus">Tmar_1198</name>
</gene>
<protein>
    <submittedName>
        <fullName evidence="3">TadE family protein</fullName>
    </submittedName>
</protein>
<dbReference type="InterPro" id="IPR012495">
    <property type="entry name" value="TadE-like_dom"/>
</dbReference>
<evidence type="ECO:0000313" key="4">
    <source>
        <dbReference type="Proteomes" id="UP000008915"/>
    </source>
</evidence>
<feature type="transmembrane region" description="Helical" evidence="1">
    <location>
        <begin position="12"/>
        <end position="32"/>
    </location>
</feature>
<name>E6SL80_THEM7</name>
<keyword evidence="1" id="KW-1133">Transmembrane helix</keyword>
<dbReference type="Pfam" id="PF07811">
    <property type="entry name" value="TadE"/>
    <property type="match status" value="1"/>
</dbReference>
<accession>E6SL80</accession>
<dbReference type="HOGENOM" id="CLU_1844158_0_0_9"/>
<sequence length="139" mass="15054">MTGGARRAQRGAAAAEFALVAGLLAVLVFGLFDLTLILNRQIVLVQAAREGVRRAIVEGGDTPEVRAVIARQLRAGGIDPARVDVRIQPRRPAYGSELAVHLSLTVRPVTPVIRQLVPNGLRLQIEMRGRNERLRPPGT</sequence>
<reference evidence="3 4" key="1">
    <citation type="journal article" date="2010" name="Stand. Genomic Sci.">
        <title>Complete genome sequence of Thermaerobacter marianensis type strain (7p75a).</title>
        <authorList>
            <person name="Han C."/>
            <person name="Gu W."/>
            <person name="Zhang X."/>
            <person name="Lapidus A."/>
            <person name="Nolan M."/>
            <person name="Copeland A."/>
            <person name="Lucas S."/>
            <person name="Del Rio T.G."/>
            <person name="Tice H."/>
            <person name="Cheng J.F."/>
            <person name="Tapia R."/>
            <person name="Goodwin L."/>
            <person name="Pitluck S."/>
            <person name="Pagani I."/>
            <person name="Ivanova N."/>
            <person name="Mavromatis K."/>
            <person name="Mikhailova N."/>
            <person name="Pati A."/>
            <person name="Chen A."/>
            <person name="Palaniappan K."/>
            <person name="Land M."/>
            <person name="Hauser L."/>
            <person name="Chang Y.J."/>
            <person name="Jeffries C.D."/>
            <person name="Schneider S."/>
            <person name="Rohde M."/>
            <person name="Goker M."/>
            <person name="Pukall R."/>
            <person name="Woyke T."/>
            <person name="Bristow J."/>
            <person name="Eisen J.A."/>
            <person name="Markowitz V."/>
            <person name="Hugenholtz P."/>
            <person name="Kyrpides N.C."/>
            <person name="Klenk H.P."/>
            <person name="Detter J.C."/>
        </authorList>
    </citation>
    <scope>NUCLEOTIDE SEQUENCE [LARGE SCALE GENOMIC DNA]</scope>
    <source>
        <strain evidence="4">ATCC 700841 / DSM 12885 / JCM 10246 / 7p75a</strain>
    </source>
</reference>
<keyword evidence="1" id="KW-0812">Transmembrane</keyword>
<dbReference type="OrthoDB" id="2085008at2"/>
<reference evidence="4" key="2">
    <citation type="journal article" date="2010" name="Stand. Genomic Sci.">
        <title>Complete genome sequence of Thermaerobacter marianensis type strain (7p75aT).</title>
        <authorList>
            <person name="Han C."/>
            <person name="Gu W."/>
            <person name="Zhang X."/>
            <person name="Lapidus A."/>
            <person name="Nolan M."/>
            <person name="Copeland A."/>
            <person name="Lucas S."/>
            <person name="Glavina Del Rio T."/>
            <person name="Tice H."/>
            <person name="Cheng J."/>
            <person name="Tapia R."/>
            <person name="Goodwin L."/>
            <person name="Pitluck S."/>
            <person name="Pagani I."/>
            <person name="Ivanova N."/>
            <person name="Mavromatis K."/>
            <person name="Mikhailova N."/>
            <person name="Pati A."/>
            <person name="Chen A."/>
            <person name="Palaniappan K."/>
            <person name="Land M."/>
            <person name="Hauser L."/>
            <person name="Chang Y."/>
            <person name="Jeffries C."/>
            <person name="Schneider S."/>
            <person name="Rohde M."/>
            <person name="Goker M."/>
            <person name="Pukall R."/>
            <person name="Woyke T."/>
            <person name="Bristow J."/>
            <person name="Eisen J."/>
            <person name="Markowitz V."/>
            <person name="Hugenholtz P."/>
            <person name="Kyrpides N."/>
            <person name="Klenk H."/>
            <person name="Detter J."/>
        </authorList>
    </citation>
    <scope>NUCLEOTIDE SEQUENCE [LARGE SCALE GENOMIC DNA]</scope>
    <source>
        <strain evidence="4">ATCC 700841 / DSM 12885 / JCM 10246 / 7p75a</strain>
    </source>
</reference>
<evidence type="ECO:0000259" key="2">
    <source>
        <dbReference type="Pfam" id="PF07811"/>
    </source>
</evidence>
<dbReference type="KEGG" id="tmr:Tmar_1198"/>